<accession>A0AAD0PVY0</accession>
<dbReference type="AlphaFoldDB" id="A0AAD0PVY0"/>
<evidence type="ECO:0000313" key="3">
    <source>
        <dbReference type="Proteomes" id="UP000006426"/>
    </source>
</evidence>
<evidence type="ECO:0000313" key="2">
    <source>
        <dbReference type="EMBL" id="AXH59742.1"/>
    </source>
</evidence>
<gene>
    <name evidence="2" type="ORF">PLA107_031460</name>
</gene>
<organism evidence="2 3">
    <name type="scientific">Pseudomonas amygdali pv. lachrymans str. M301315</name>
    <dbReference type="NCBI Taxonomy" id="629260"/>
    <lineage>
        <taxon>Bacteria</taxon>
        <taxon>Pseudomonadati</taxon>
        <taxon>Pseudomonadota</taxon>
        <taxon>Gammaproteobacteria</taxon>
        <taxon>Pseudomonadales</taxon>
        <taxon>Pseudomonadaceae</taxon>
        <taxon>Pseudomonas</taxon>
        <taxon>Pseudomonas amygdali</taxon>
    </lineage>
</organism>
<dbReference type="GeneID" id="39474372"/>
<keyword evidence="1" id="KW-0472">Membrane</keyword>
<proteinExistence type="predicted"/>
<dbReference type="Proteomes" id="UP000006426">
    <property type="component" value="Plasmid pmppla107"/>
</dbReference>
<keyword evidence="1" id="KW-0812">Transmembrane</keyword>
<dbReference type="EMBL" id="CP031226">
    <property type="protein sequence ID" value="AXH59742.1"/>
    <property type="molecule type" value="Genomic_DNA"/>
</dbReference>
<protein>
    <submittedName>
        <fullName evidence="2">Uncharacterized protein</fullName>
    </submittedName>
</protein>
<reference evidence="2 3" key="1">
    <citation type="journal article" date="2011" name="PLoS Pathog.">
        <title>Dynamic evolution of pathogenicity revealed by sequencing and comparative genomics of 19 Pseudomonas syringae isolates.</title>
        <authorList>
            <person name="Baltrus D.A."/>
            <person name="Nishimura M.T."/>
            <person name="Romanchuk A."/>
            <person name="Chang J.H."/>
            <person name="Mukhtar M.S."/>
            <person name="Cherkis K."/>
            <person name="Roach J."/>
            <person name="Grant S.R."/>
            <person name="Jones C.D."/>
            <person name="Dangl J.L."/>
        </authorList>
    </citation>
    <scope>NUCLEOTIDE SEQUENCE [LARGE SCALE GENOMIC DNA]</scope>
    <source>
        <strain evidence="2 3">M301315</strain>
    </source>
</reference>
<name>A0AAD0PVY0_PSEAV</name>
<geneLocation type="plasmid" evidence="3">
    <name>pmppla107</name>
</geneLocation>
<evidence type="ECO:0000256" key="1">
    <source>
        <dbReference type="SAM" id="Phobius"/>
    </source>
</evidence>
<keyword evidence="2" id="KW-0614">Plasmid</keyword>
<keyword evidence="1" id="KW-1133">Transmembrane helix</keyword>
<feature type="transmembrane region" description="Helical" evidence="1">
    <location>
        <begin position="72"/>
        <end position="90"/>
    </location>
</feature>
<sequence>MSKILDTQAAFSQDLYDYAKEQRVSKQRDRRSDSGRVESRAYAALVTMAGLAGTMGYAAYSHYLNGADLPTMANALFTGPIVAGTIAYIAHQAAPFRAEIADKLQGMAQSVPRIGAGFGKALSGLGSALGKLGDTLGLSSEARALKAEANYIKGILGVQSMGDVKRIARSTYGKHNANPVIHDAYWLRTGINTAVKDKLASGDKSPLSYNDIEMGILKNMDKANVLARSPEETRGHLQTIENVVLMIGNASQSNMDLKTGDFSKIKDNHEIKMLRDRDVKKGGSEPSPS</sequence>
<dbReference type="RefSeq" id="WP_005741996.1">
    <property type="nucleotide sequence ID" value="NZ_CP031226.1"/>
</dbReference>
<feature type="transmembrane region" description="Helical" evidence="1">
    <location>
        <begin position="41"/>
        <end position="60"/>
    </location>
</feature>